<name>A0A059F4S0_9MICR</name>
<dbReference type="OrthoDB" id="10363729at2759"/>
<dbReference type="AlphaFoldDB" id="A0A059F4S0"/>
<accession>A0A059F4S0</accession>
<evidence type="ECO:0000313" key="2">
    <source>
        <dbReference type="Proteomes" id="UP000030655"/>
    </source>
</evidence>
<dbReference type="EMBL" id="KK365131">
    <property type="protein sequence ID" value="KCZ82288.1"/>
    <property type="molecule type" value="Genomic_DNA"/>
</dbReference>
<organism evidence="1 2">
    <name type="scientific">Anncaliia algerae PRA339</name>
    <dbReference type="NCBI Taxonomy" id="1288291"/>
    <lineage>
        <taxon>Eukaryota</taxon>
        <taxon>Fungi</taxon>
        <taxon>Fungi incertae sedis</taxon>
        <taxon>Microsporidia</taxon>
        <taxon>Tubulinosematoidea</taxon>
        <taxon>Tubulinosematidae</taxon>
        <taxon>Anncaliia</taxon>
    </lineage>
</organism>
<evidence type="ECO:0000313" key="1">
    <source>
        <dbReference type="EMBL" id="KCZ82288.1"/>
    </source>
</evidence>
<keyword evidence="2" id="KW-1185">Reference proteome</keyword>
<proteinExistence type="predicted"/>
<protein>
    <submittedName>
        <fullName evidence="1">Uncharacterized protein</fullName>
    </submittedName>
</protein>
<gene>
    <name evidence="1" type="ORF">H312_00311</name>
</gene>
<dbReference type="VEuPathDB" id="MicrosporidiaDB:H312_00311"/>
<reference evidence="2" key="1">
    <citation type="submission" date="2013-02" db="EMBL/GenBank/DDBJ databases">
        <authorList>
            <consortium name="The Broad Institute Genome Sequencing Platform"/>
            <person name="Cuomo C."/>
            <person name="Becnel J."/>
            <person name="Sanscrainte N."/>
            <person name="Walker B."/>
            <person name="Young S.K."/>
            <person name="Zeng Q."/>
            <person name="Gargeya S."/>
            <person name="Fitzgerald M."/>
            <person name="Haas B."/>
            <person name="Abouelleil A."/>
            <person name="Alvarado L."/>
            <person name="Arachchi H.M."/>
            <person name="Berlin A.M."/>
            <person name="Chapman S.B."/>
            <person name="Dewar J."/>
            <person name="Goldberg J."/>
            <person name="Griggs A."/>
            <person name="Gujja S."/>
            <person name="Hansen M."/>
            <person name="Howarth C."/>
            <person name="Imamovic A."/>
            <person name="Larimer J."/>
            <person name="McCowan C."/>
            <person name="Murphy C."/>
            <person name="Neiman D."/>
            <person name="Pearson M."/>
            <person name="Priest M."/>
            <person name="Roberts A."/>
            <person name="Saif S."/>
            <person name="Shea T."/>
            <person name="Sisk P."/>
            <person name="Sykes S."/>
            <person name="Wortman J."/>
            <person name="Nusbaum C."/>
            <person name="Birren B."/>
        </authorList>
    </citation>
    <scope>NUCLEOTIDE SEQUENCE [LARGE SCALE GENOMIC DNA]</scope>
    <source>
        <strain evidence="2">PRA339</strain>
    </source>
</reference>
<dbReference type="Proteomes" id="UP000030655">
    <property type="component" value="Unassembled WGS sequence"/>
</dbReference>
<dbReference type="HOGENOM" id="CLU_088615_0_0_1"/>
<reference evidence="1 2" key="2">
    <citation type="submission" date="2014-03" db="EMBL/GenBank/DDBJ databases">
        <title>The Genome Sequence of Anncaliia algerae insect isolate PRA339.</title>
        <authorList>
            <consortium name="The Broad Institute Genome Sequencing Platform"/>
            <consortium name="The Broad Institute Genome Sequencing Center for Infectious Disease"/>
            <person name="Cuomo C."/>
            <person name="Becnel J."/>
            <person name="Sanscrainte N."/>
            <person name="Walker B."/>
            <person name="Young S.K."/>
            <person name="Zeng Q."/>
            <person name="Gargeya S."/>
            <person name="Fitzgerald M."/>
            <person name="Haas B."/>
            <person name="Abouelleil A."/>
            <person name="Alvarado L."/>
            <person name="Arachchi H.M."/>
            <person name="Berlin A.M."/>
            <person name="Chapman S.B."/>
            <person name="Dewar J."/>
            <person name="Goldberg J."/>
            <person name="Griggs A."/>
            <person name="Gujja S."/>
            <person name="Hansen M."/>
            <person name="Howarth C."/>
            <person name="Imamovic A."/>
            <person name="Larimer J."/>
            <person name="McCowan C."/>
            <person name="Murphy C."/>
            <person name="Neiman D."/>
            <person name="Pearson M."/>
            <person name="Priest M."/>
            <person name="Roberts A."/>
            <person name="Saif S."/>
            <person name="Shea T."/>
            <person name="Sisk P."/>
            <person name="Sykes S."/>
            <person name="Wortman J."/>
            <person name="Nusbaum C."/>
            <person name="Birren B."/>
        </authorList>
    </citation>
    <scope>NUCLEOTIDE SEQUENCE [LARGE SCALE GENOMIC DNA]</scope>
    <source>
        <strain evidence="1 2">PRA339</strain>
    </source>
</reference>
<sequence>MDELKTLFDKRRKLLEQKKGVLLEISLKNCLDNLNSYLKQKDYKKIIETYKIIKDKNYIEEEKKIMNFILNEVSYLLAHDKLNQLKLITDEIDNSLAALINDKIVEYFKNKINKNSKNLLANDTYEMYQLVIILDNANKFNLQEELSNILGDRINIFIKNGSNLIKEGGTDLLSIDKWIEECYLFLEVKLEVKKDELLNLLSDLEILYLKNCINFIFIKDKVHGSKDLLFLVKRILKRQSVVNLCIKDKIKQIVLECKILNGEELEYFYKIIEN</sequence>